<reference evidence="3" key="1">
    <citation type="submission" date="2013-10" db="EMBL/GenBank/DDBJ databases">
        <title>Genome sequencing of Onchocerca volvulus.</title>
        <authorList>
            <person name="Cotton J."/>
            <person name="Tsai J."/>
            <person name="Stanley E."/>
            <person name="Tracey A."/>
            <person name="Holroyd N."/>
            <person name="Lustigman S."/>
            <person name="Berriman M."/>
        </authorList>
    </citation>
    <scope>NUCLEOTIDE SEQUENCE</scope>
</reference>
<protein>
    <submittedName>
        <fullName evidence="2">Uncharacterized protein</fullName>
    </submittedName>
</protein>
<evidence type="ECO:0000313" key="3">
    <source>
        <dbReference type="Proteomes" id="UP000024404"/>
    </source>
</evidence>
<evidence type="ECO:0000313" key="2">
    <source>
        <dbReference type="EnsemblMetazoa" id="OVOC1324.1"/>
    </source>
</evidence>
<evidence type="ECO:0000256" key="1">
    <source>
        <dbReference type="SAM" id="MobiDB-lite"/>
    </source>
</evidence>
<organism evidence="2 3">
    <name type="scientific">Onchocerca volvulus</name>
    <dbReference type="NCBI Taxonomy" id="6282"/>
    <lineage>
        <taxon>Eukaryota</taxon>
        <taxon>Metazoa</taxon>
        <taxon>Ecdysozoa</taxon>
        <taxon>Nematoda</taxon>
        <taxon>Chromadorea</taxon>
        <taxon>Rhabditida</taxon>
        <taxon>Spirurina</taxon>
        <taxon>Spiruromorpha</taxon>
        <taxon>Filarioidea</taxon>
        <taxon>Onchocercidae</taxon>
        <taxon>Onchocerca</taxon>
    </lineage>
</organism>
<accession>A0A8R1XRI8</accession>
<reference evidence="2" key="2">
    <citation type="submission" date="2022-06" db="UniProtKB">
        <authorList>
            <consortium name="EnsemblMetazoa"/>
        </authorList>
    </citation>
    <scope>IDENTIFICATION</scope>
</reference>
<feature type="region of interest" description="Disordered" evidence="1">
    <location>
        <begin position="50"/>
        <end position="70"/>
    </location>
</feature>
<dbReference type="EMBL" id="CMVM020000036">
    <property type="status" value="NOT_ANNOTATED_CDS"/>
    <property type="molecule type" value="Genomic_DNA"/>
</dbReference>
<sequence length="70" mass="7949">MASLLSFLSFLSLNSISIINITIIHFSLTIAVYSIELELSFCYNKNYQLSSNQSFDDDDKNDAIIDINNH</sequence>
<keyword evidence="3" id="KW-1185">Reference proteome</keyword>
<name>A0A8R1XRI8_ONCVO</name>
<proteinExistence type="predicted"/>
<dbReference type="AlphaFoldDB" id="A0A8R1XRI8"/>
<dbReference type="EnsemblMetazoa" id="OVOC1324.1">
    <property type="protein sequence ID" value="OVOC1324.1"/>
    <property type="gene ID" value="WBGene00238133"/>
</dbReference>
<dbReference type="Proteomes" id="UP000024404">
    <property type="component" value="Unassembled WGS sequence"/>
</dbReference>